<gene>
    <name evidence="1" type="ORF">LSH36_175g01009</name>
</gene>
<dbReference type="PANTHER" id="PTHR31508:SF2">
    <property type="entry name" value="PROTEIN PITCHFORK"/>
    <property type="match status" value="1"/>
</dbReference>
<dbReference type="GO" id="GO:0031344">
    <property type="term" value="P:regulation of cell projection organization"/>
    <property type="evidence" value="ECO:0007669"/>
    <property type="project" value="TreeGrafter"/>
</dbReference>
<dbReference type="Proteomes" id="UP001208570">
    <property type="component" value="Unassembled WGS sequence"/>
</dbReference>
<evidence type="ECO:0000313" key="1">
    <source>
        <dbReference type="EMBL" id="KAK2158166.1"/>
    </source>
</evidence>
<proteinExistence type="predicted"/>
<accession>A0AAD9JSL3</accession>
<sequence length="229" mass="26368">MMLSSYTWLCLYEFEKQSRVAFGSTLDREIFPLHVPPTRFGNDLTPIRGHPDRGPGKYDNEEVSNFLYQIKTKLTSNKGYTLGARTAKRLQDRSNFLTPAPTTYQKGCTEPIQFEKSYKPFSAAADRFPVKKQEVEEVTPGPGTYEHSIMTNRQVGWHQSFGGTPINLPSVKQHSTIDRNTEKLLSTKEEKKYHRRLAYLKRCIMTRNISWGKTSFITSTKNLFMKSLL</sequence>
<dbReference type="Pfam" id="PF07004">
    <property type="entry name" value="SHIPPO-rpt"/>
    <property type="match status" value="2"/>
</dbReference>
<dbReference type="InterPro" id="IPR010736">
    <property type="entry name" value="SHIPPO-rpt"/>
</dbReference>
<dbReference type="EMBL" id="JAODUP010000175">
    <property type="protein sequence ID" value="KAK2158166.1"/>
    <property type="molecule type" value="Genomic_DNA"/>
</dbReference>
<evidence type="ECO:0000313" key="2">
    <source>
        <dbReference type="Proteomes" id="UP001208570"/>
    </source>
</evidence>
<dbReference type="InterPro" id="IPR033602">
    <property type="entry name" value="CIMAP3"/>
</dbReference>
<dbReference type="AlphaFoldDB" id="A0AAD9JSL3"/>
<organism evidence="1 2">
    <name type="scientific">Paralvinella palmiformis</name>
    <dbReference type="NCBI Taxonomy" id="53620"/>
    <lineage>
        <taxon>Eukaryota</taxon>
        <taxon>Metazoa</taxon>
        <taxon>Spiralia</taxon>
        <taxon>Lophotrochozoa</taxon>
        <taxon>Annelida</taxon>
        <taxon>Polychaeta</taxon>
        <taxon>Sedentaria</taxon>
        <taxon>Canalipalpata</taxon>
        <taxon>Terebellida</taxon>
        <taxon>Terebelliformia</taxon>
        <taxon>Alvinellidae</taxon>
        <taxon>Paralvinella</taxon>
    </lineage>
</organism>
<reference evidence="1" key="1">
    <citation type="journal article" date="2023" name="Mol. Biol. Evol.">
        <title>Third-Generation Sequencing Reveals the Adaptive Role of the Epigenome in Three Deep-Sea Polychaetes.</title>
        <authorList>
            <person name="Perez M."/>
            <person name="Aroh O."/>
            <person name="Sun Y."/>
            <person name="Lan Y."/>
            <person name="Juniper S.K."/>
            <person name="Young C.R."/>
            <person name="Angers B."/>
            <person name="Qian P.Y."/>
        </authorList>
    </citation>
    <scope>NUCLEOTIDE SEQUENCE</scope>
    <source>
        <strain evidence="1">P08H-3</strain>
    </source>
</reference>
<protein>
    <submittedName>
        <fullName evidence="1">Uncharacterized protein</fullName>
    </submittedName>
</protein>
<dbReference type="GO" id="GO:0008092">
    <property type="term" value="F:cytoskeletal protein binding"/>
    <property type="evidence" value="ECO:0007669"/>
    <property type="project" value="TreeGrafter"/>
</dbReference>
<dbReference type="PANTHER" id="PTHR31508">
    <property type="entry name" value="PROTEIN PITCHFORK"/>
    <property type="match status" value="1"/>
</dbReference>
<comment type="caution">
    <text evidence="1">The sequence shown here is derived from an EMBL/GenBank/DDBJ whole genome shotgun (WGS) entry which is preliminary data.</text>
</comment>
<keyword evidence="2" id="KW-1185">Reference proteome</keyword>
<name>A0AAD9JSL3_9ANNE</name>